<sequence length="180" mass="20235">MRFDFDALVEVLRLAVLSAISDRDVTIRELSRIEPLWAVSLDILPWQPYVGIAFRLESESDYGASSNSADWKHSHFIENISSAPLSVAADYVHRLHQEFNEDVSLEVSHLILLAGAHALLDSRVALLLRSIGIDAPEINERLSGTYFKYFVIDSDGTIKANYCDIVRANRATRFMLGRIA</sequence>
<dbReference type="OrthoDB" id="9844285at2"/>
<keyword evidence="2" id="KW-1185">Reference proteome</keyword>
<accession>D2R3V7</accession>
<reference evidence="1 2" key="1">
    <citation type="journal article" date="2009" name="Stand. Genomic Sci.">
        <title>Complete genome sequence of Pirellula staleyi type strain (ATCC 27377).</title>
        <authorList>
            <person name="Clum A."/>
            <person name="Tindall B.J."/>
            <person name="Sikorski J."/>
            <person name="Ivanova N."/>
            <person name="Mavrommatis K."/>
            <person name="Lucas S."/>
            <person name="Glavina del Rio T."/>
            <person name="Nolan M."/>
            <person name="Chen F."/>
            <person name="Tice H."/>
            <person name="Pitluck S."/>
            <person name="Cheng J.F."/>
            <person name="Chertkov O."/>
            <person name="Brettin T."/>
            <person name="Han C."/>
            <person name="Detter J.C."/>
            <person name="Kuske C."/>
            <person name="Bruce D."/>
            <person name="Goodwin L."/>
            <person name="Ovchinikova G."/>
            <person name="Pati A."/>
            <person name="Mikhailova N."/>
            <person name="Chen A."/>
            <person name="Palaniappan K."/>
            <person name="Land M."/>
            <person name="Hauser L."/>
            <person name="Chang Y.J."/>
            <person name="Jeffries C.D."/>
            <person name="Chain P."/>
            <person name="Rohde M."/>
            <person name="Goker M."/>
            <person name="Bristow J."/>
            <person name="Eisen J.A."/>
            <person name="Markowitz V."/>
            <person name="Hugenholtz P."/>
            <person name="Kyrpides N.C."/>
            <person name="Klenk H.P."/>
            <person name="Lapidus A."/>
        </authorList>
    </citation>
    <scope>NUCLEOTIDE SEQUENCE [LARGE SCALE GENOMIC DNA]</scope>
    <source>
        <strain evidence="2">ATCC 27377 / DSM 6068 / ICPB 4128</strain>
    </source>
</reference>
<name>D2R3V7_PIRSD</name>
<organism evidence="1 2">
    <name type="scientific">Pirellula staleyi (strain ATCC 27377 / DSM 6068 / ICPB 4128)</name>
    <name type="common">Pirella staleyi</name>
    <dbReference type="NCBI Taxonomy" id="530564"/>
    <lineage>
        <taxon>Bacteria</taxon>
        <taxon>Pseudomonadati</taxon>
        <taxon>Planctomycetota</taxon>
        <taxon>Planctomycetia</taxon>
        <taxon>Pirellulales</taxon>
        <taxon>Pirellulaceae</taxon>
        <taxon>Pirellula</taxon>
    </lineage>
</organism>
<dbReference type="Proteomes" id="UP000001887">
    <property type="component" value="Chromosome"/>
</dbReference>
<gene>
    <name evidence="1" type="ordered locus">Psta_4157</name>
</gene>
<evidence type="ECO:0000313" key="2">
    <source>
        <dbReference type="Proteomes" id="UP000001887"/>
    </source>
</evidence>
<dbReference type="KEGG" id="psl:Psta_4157"/>
<protein>
    <submittedName>
        <fullName evidence="1">Uncharacterized protein</fullName>
    </submittedName>
</protein>
<evidence type="ECO:0000313" key="1">
    <source>
        <dbReference type="EMBL" id="ADB18806.1"/>
    </source>
</evidence>
<dbReference type="HOGENOM" id="CLU_1494903_0_0_0"/>
<dbReference type="EMBL" id="CP001848">
    <property type="protein sequence ID" value="ADB18806.1"/>
    <property type="molecule type" value="Genomic_DNA"/>
</dbReference>
<dbReference type="AlphaFoldDB" id="D2R3V7"/>
<proteinExistence type="predicted"/>